<dbReference type="EMBL" id="CAJNOJ010000343">
    <property type="protein sequence ID" value="CAF1409175.1"/>
    <property type="molecule type" value="Genomic_DNA"/>
</dbReference>
<gene>
    <name evidence="1" type="ORF">EDS130_LOCUS36589</name>
</gene>
<accession>A0A815LJD2</accession>
<proteinExistence type="predicted"/>
<sequence length="103" mass="12245">MLDFRHHRWYQDGIYQKSNAIRANFAADSNHLVKFYVPIRFYAYLMSSKQKIADEGVAHDFINGALDIVLTVLWILNFNDMDRCLEFNIWDEKVHLTPRLILL</sequence>
<dbReference type="Proteomes" id="UP000663852">
    <property type="component" value="Unassembled WGS sequence"/>
</dbReference>
<protein>
    <submittedName>
        <fullName evidence="1">Uncharacterized protein</fullName>
    </submittedName>
</protein>
<name>A0A815LJD2_ADIRI</name>
<dbReference type="AlphaFoldDB" id="A0A815LJD2"/>
<comment type="caution">
    <text evidence="1">The sequence shown here is derived from an EMBL/GenBank/DDBJ whole genome shotgun (WGS) entry which is preliminary data.</text>
</comment>
<evidence type="ECO:0000313" key="1">
    <source>
        <dbReference type="EMBL" id="CAF1409175.1"/>
    </source>
</evidence>
<evidence type="ECO:0000313" key="2">
    <source>
        <dbReference type="Proteomes" id="UP000663852"/>
    </source>
</evidence>
<reference evidence="1" key="1">
    <citation type="submission" date="2021-02" db="EMBL/GenBank/DDBJ databases">
        <authorList>
            <person name="Nowell W R."/>
        </authorList>
    </citation>
    <scope>NUCLEOTIDE SEQUENCE</scope>
</reference>
<organism evidence="1 2">
    <name type="scientific">Adineta ricciae</name>
    <name type="common">Rotifer</name>
    <dbReference type="NCBI Taxonomy" id="249248"/>
    <lineage>
        <taxon>Eukaryota</taxon>
        <taxon>Metazoa</taxon>
        <taxon>Spiralia</taxon>
        <taxon>Gnathifera</taxon>
        <taxon>Rotifera</taxon>
        <taxon>Eurotatoria</taxon>
        <taxon>Bdelloidea</taxon>
        <taxon>Adinetida</taxon>
        <taxon>Adinetidae</taxon>
        <taxon>Adineta</taxon>
    </lineage>
</organism>